<feature type="non-terminal residue" evidence="3">
    <location>
        <position position="1"/>
    </location>
</feature>
<feature type="region of interest" description="Disordered" evidence="1">
    <location>
        <begin position="1"/>
        <end position="22"/>
    </location>
</feature>
<dbReference type="OrthoDB" id="10561000at2759"/>
<feature type="compositionally biased region" description="Low complexity" evidence="1">
    <location>
        <begin position="265"/>
        <end position="277"/>
    </location>
</feature>
<evidence type="ECO:0000256" key="1">
    <source>
        <dbReference type="SAM" id="MobiDB-lite"/>
    </source>
</evidence>
<evidence type="ECO:0000313" key="2">
    <source>
        <dbReference type="Proteomes" id="UP000515125"/>
    </source>
</evidence>
<evidence type="ECO:0000313" key="3">
    <source>
        <dbReference type="RefSeq" id="XP_026192942.1"/>
    </source>
</evidence>
<keyword evidence="2" id="KW-1185">Reference proteome</keyword>
<proteinExistence type="predicted"/>
<feature type="region of interest" description="Disordered" evidence="1">
    <location>
        <begin position="257"/>
        <end position="291"/>
    </location>
</feature>
<organism evidence="2 3">
    <name type="scientific">Cyclospora cayetanensis</name>
    <dbReference type="NCBI Taxonomy" id="88456"/>
    <lineage>
        <taxon>Eukaryota</taxon>
        <taxon>Sar</taxon>
        <taxon>Alveolata</taxon>
        <taxon>Apicomplexa</taxon>
        <taxon>Conoidasida</taxon>
        <taxon>Coccidia</taxon>
        <taxon>Eucoccidiorida</taxon>
        <taxon>Eimeriorina</taxon>
        <taxon>Eimeriidae</taxon>
        <taxon>Cyclospora</taxon>
    </lineage>
</organism>
<dbReference type="GeneID" id="34620993"/>
<feature type="compositionally biased region" description="Low complexity" evidence="1">
    <location>
        <begin position="11"/>
        <end position="22"/>
    </location>
</feature>
<feature type="compositionally biased region" description="Pro residues" evidence="1">
    <location>
        <begin position="1"/>
        <end position="10"/>
    </location>
</feature>
<name>A0A6P6RZZ9_9EIME</name>
<protein>
    <submittedName>
        <fullName evidence="3">Uncharacterized protein LOC34620993</fullName>
    </submittedName>
</protein>
<sequence length="323" mass="35307">TCAPSSPPSSQPSFFPNPLSQTFFPPPPPLECSVPCFLPPASLPDPNSNLAAVPPLRSPPLRCVRFWEQVGKKGPRPPGRFGQGACGVGPLMVVFGGATLHPRRGSLCQVGRRAVSLGPLETPRALLRGRSEALEVPQRRCSSGCFSRLAESRTEERQGWWLQQKEQQVEQQWAERAELLRGLVQARAAMDGSVSEIWRMTQQLSKRHAQQQEESLRQHCRRSVYELEPYVLSDLWAYATEEDAWILLSSGSARRARGGPLAQNAETAATAPETAAPSKGANAEGNTEHHPCPRTAMSLTLFRPSKEALILVLYGGLDAEGCV</sequence>
<gene>
    <name evidence="3" type="primary">LOC34620993</name>
</gene>
<dbReference type="Proteomes" id="UP000515125">
    <property type="component" value="Unplaced"/>
</dbReference>
<accession>A0A6P6RZZ9</accession>
<reference evidence="3" key="1">
    <citation type="submission" date="2025-08" db="UniProtKB">
        <authorList>
            <consortium name="RefSeq"/>
        </authorList>
    </citation>
    <scope>IDENTIFICATION</scope>
</reference>
<dbReference type="RefSeq" id="XP_026192942.1">
    <property type="nucleotide sequence ID" value="XM_026337157.1"/>
</dbReference>
<dbReference type="AlphaFoldDB" id="A0A6P6RZZ9"/>